<protein>
    <submittedName>
        <fullName evidence="3">Uncharacterized protein</fullName>
    </submittedName>
</protein>
<evidence type="ECO:0000256" key="1">
    <source>
        <dbReference type="SAM" id="MobiDB-lite"/>
    </source>
</evidence>
<evidence type="ECO:0000313" key="2">
    <source>
        <dbReference type="Proteomes" id="UP000025227"/>
    </source>
</evidence>
<reference evidence="3" key="1">
    <citation type="submission" date="2020-12" db="UniProtKB">
        <authorList>
            <consortium name="WormBaseParasite"/>
        </authorList>
    </citation>
    <scope>IDENTIFICATION</scope>
    <source>
        <strain evidence="3">MHco3</strain>
    </source>
</reference>
<sequence>MDDIPGKFPGLGRRLRYRLIDQAKKGINIEVSGAVDDDGSGWLAGLVQEEEQQSRPEKGDESAECAEQRAQRVRAQSSPDHHRRRRHSQQHQAMVGRATRPQWHSIQQAFPDSPPIYVAVAICDNDVP</sequence>
<feature type="compositionally biased region" description="Basic and acidic residues" evidence="1">
    <location>
        <begin position="52"/>
        <end position="70"/>
    </location>
</feature>
<proteinExistence type="predicted"/>
<accession>A0A7I4Y2J9</accession>
<organism evidence="2 3">
    <name type="scientific">Haemonchus contortus</name>
    <name type="common">Barber pole worm</name>
    <dbReference type="NCBI Taxonomy" id="6289"/>
    <lineage>
        <taxon>Eukaryota</taxon>
        <taxon>Metazoa</taxon>
        <taxon>Ecdysozoa</taxon>
        <taxon>Nematoda</taxon>
        <taxon>Chromadorea</taxon>
        <taxon>Rhabditida</taxon>
        <taxon>Rhabditina</taxon>
        <taxon>Rhabditomorpha</taxon>
        <taxon>Strongyloidea</taxon>
        <taxon>Trichostrongylidae</taxon>
        <taxon>Haemonchus</taxon>
    </lineage>
</organism>
<evidence type="ECO:0000313" key="3">
    <source>
        <dbReference type="WBParaSite" id="HCON_00036420-00001"/>
    </source>
</evidence>
<dbReference type="AlphaFoldDB" id="A0A7I4Y2J9"/>
<feature type="region of interest" description="Disordered" evidence="1">
    <location>
        <begin position="48"/>
        <end position="110"/>
    </location>
</feature>
<name>A0A7I4Y2J9_HAECO</name>
<dbReference type="Proteomes" id="UP000025227">
    <property type="component" value="Unplaced"/>
</dbReference>
<dbReference type="WBParaSite" id="HCON_00036420-00001">
    <property type="protein sequence ID" value="HCON_00036420-00001"/>
    <property type="gene ID" value="HCON_00036420"/>
</dbReference>
<keyword evidence="2" id="KW-1185">Reference proteome</keyword>